<comment type="caution">
    <text evidence="11">The sequence shown here is derived from an EMBL/GenBank/DDBJ whole genome shotgun (WGS) entry which is preliminary data.</text>
</comment>
<feature type="domain" description="RNA-binding S4" evidence="10">
    <location>
        <begin position="40"/>
        <end position="106"/>
    </location>
</feature>
<proteinExistence type="inferred from homology"/>
<dbReference type="GO" id="GO:0003723">
    <property type="term" value="F:RNA binding"/>
    <property type="evidence" value="ECO:0007669"/>
    <property type="project" value="UniProtKB-KW"/>
</dbReference>
<gene>
    <name evidence="11" type="primary">rluD</name>
    <name evidence="11" type="ORF">IPJ27_01500</name>
</gene>
<evidence type="ECO:0000256" key="5">
    <source>
        <dbReference type="ARBA" id="ARBA00056072"/>
    </source>
</evidence>
<dbReference type="NCBIfam" id="NF008385">
    <property type="entry name" value="PRK11180.1"/>
    <property type="match status" value="1"/>
</dbReference>
<dbReference type="CDD" id="cd00165">
    <property type="entry name" value="S4"/>
    <property type="match status" value="1"/>
</dbReference>
<evidence type="ECO:0000313" key="11">
    <source>
        <dbReference type="EMBL" id="MBK7673528.1"/>
    </source>
</evidence>
<evidence type="ECO:0000256" key="8">
    <source>
        <dbReference type="RuleBase" id="RU362028"/>
    </source>
</evidence>
<keyword evidence="3 8" id="KW-0413">Isomerase</keyword>
<evidence type="ECO:0000256" key="9">
    <source>
        <dbReference type="SAM" id="MobiDB-lite"/>
    </source>
</evidence>
<evidence type="ECO:0000256" key="6">
    <source>
        <dbReference type="PIRSR" id="PIRSR606225-1"/>
    </source>
</evidence>
<dbReference type="NCBIfam" id="TIGR00005">
    <property type="entry name" value="rluA_subfam"/>
    <property type="match status" value="1"/>
</dbReference>
<comment type="catalytic activity">
    <reaction evidence="4">
        <text>uridine(1911/1915/1917) in 23S rRNA = pseudouridine(1911/1915/1917) in 23S rRNA</text>
        <dbReference type="Rhea" id="RHEA:42524"/>
        <dbReference type="Rhea" id="RHEA-COMP:10097"/>
        <dbReference type="Rhea" id="RHEA-COMP:10098"/>
        <dbReference type="ChEBI" id="CHEBI:65314"/>
        <dbReference type="ChEBI" id="CHEBI:65315"/>
        <dbReference type="EC" id="5.4.99.23"/>
    </reaction>
</comment>
<dbReference type="SUPFAM" id="SSF55120">
    <property type="entry name" value="Pseudouridine synthase"/>
    <property type="match status" value="1"/>
</dbReference>
<dbReference type="PANTHER" id="PTHR21600">
    <property type="entry name" value="MITOCHONDRIAL RNA PSEUDOURIDINE SYNTHASE"/>
    <property type="match status" value="1"/>
</dbReference>
<dbReference type="Gene3D" id="3.10.290.10">
    <property type="entry name" value="RNA-binding S4 domain"/>
    <property type="match status" value="1"/>
</dbReference>
<sequence>MRDPQKRKSPADAPGQDIGPGDYSANPQIALIVPADSSGQRLDLVLARLLARHSRSRLQGWIREGRVAVGGAPIVEPRHKLWAGETIQLAEASDERAESSVPENIPLQVVFEDDSLIVIDKPAGLVVHPGSGNWSGTLLNALLFHAPQLDKVPRAGIVHRLDKDTSGLMVVAKTLEAQTDLVRQLQARSVQRHYRALARGIIDRSGTVDAPIGRHPTLRTRMAVVKTGKPARTHYRFLEQFVACTLIECALETGRTHQIRVHMTAVGHPLVGDPAYGGGASRVPRGPRFSRQALHAWRLALTHPLTGRAMVWESGLPEDMSALIRTLRLEALSAHGGEAADADDEDGELWEENAEVIEIGCDDTDDDDLSEQ</sequence>
<evidence type="ECO:0000256" key="7">
    <source>
        <dbReference type="PROSITE-ProRule" id="PRU00182"/>
    </source>
</evidence>
<dbReference type="GO" id="GO:0000455">
    <property type="term" value="P:enzyme-directed rRNA pseudouridine synthesis"/>
    <property type="evidence" value="ECO:0007669"/>
    <property type="project" value="UniProtKB-ARBA"/>
</dbReference>
<dbReference type="GO" id="GO:0160140">
    <property type="term" value="F:23S rRNA pseudouridine(1911/1915/1917) synthase activity"/>
    <property type="evidence" value="ECO:0007669"/>
    <property type="project" value="UniProtKB-EC"/>
</dbReference>
<comment type="function">
    <text evidence="5">Responsible for synthesis of pseudouridine from uracil at positions 1911, 1915 and 1917 in 23S ribosomal RNA.</text>
</comment>
<dbReference type="InterPro" id="IPR006224">
    <property type="entry name" value="PsdUridine_synth_RluA-like_CS"/>
</dbReference>
<accession>A0A935PW44</accession>
<dbReference type="AlphaFoldDB" id="A0A935PW44"/>
<dbReference type="Gene3D" id="3.30.2350.10">
    <property type="entry name" value="Pseudouridine synthase"/>
    <property type="match status" value="1"/>
</dbReference>
<evidence type="ECO:0000256" key="3">
    <source>
        <dbReference type="ARBA" id="ARBA00023235"/>
    </source>
</evidence>
<dbReference type="InterPro" id="IPR002942">
    <property type="entry name" value="S4_RNA-bd"/>
</dbReference>
<reference evidence="11 12" key="1">
    <citation type="submission" date="2020-10" db="EMBL/GenBank/DDBJ databases">
        <title>Connecting structure to function with the recovery of over 1000 high-quality activated sludge metagenome-assembled genomes encoding full-length rRNA genes using long-read sequencing.</title>
        <authorList>
            <person name="Singleton C.M."/>
            <person name="Petriglieri F."/>
            <person name="Kristensen J.M."/>
            <person name="Kirkegaard R.H."/>
            <person name="Michaelsen T.Y."/>
            <person name="Andersen M.H."/>
            <person name="Karst S.M."/>
            <person name="Dueholm M.S."/>
            <person name="Nielsen P.H."/>
            <person name="Albertsen M."/>
        </authorList>
    </citation>
    <scope>NUCLEOTIDE SEQUENCE [LARGE SCALE GENOMIC DNA]</scope>
    <source>
        <strain evidence="11">EsbW_18-Q3-R4-48_BATAC.285</strain>
    </source>
</reference>
<feature type="active site" evidence="6">
    <location>
        <position position="162"/>
    </location>
</feature>
<dbReference type="InterPro" id="IPR020103">
    <property type="entry name" value="PsdUridine_synth_cat_dom_sf"/>
</dbReference>
<dbReference type="EMBL" id="JADJMH010000001">
    <property type="protein sequence ID" value="MBK7673528.1"/>
    <property type="molecule type" value="Genomic_DNA"/>
</dbReference>
<dbReference type="InterPro" id="IPR050188">
    <property type="entry name" value="RluA_PseudoU_synthase"/>
</dbReference>
<feature type="region of interest" description="Disordered" evidence="9">
    <location>
        <begin position="1"/>
        <end position="23"/>
    </location>
</feature>
<dbReference type="SUPFAM" id="SSF55174">
    <property type="entry name" value="Alpha-L RNA-binding motif"/>
    <property type="match status" value="1"/>
</dbReference>
<name>A0A935PW44_9PROT</name>
<dbReference type="PROSITE" id="PS01129">
    <property type="entry name" value="PSI_RLU"/>
    <property type="match status" value="1"/>
</dbReference>
<comment type="similarity">
    <text evidence="1 8">Belongs to the pseudouridine synthase RluA family.</text>
</comment>
<dbReference type="InterPro" id="IPR006145">
    <property type="entry name" value="PsdUridine_synth_RsuA/RluA"/>
</dbReference>
<comment type="catalytic activity">
    <reaction evidence="8">
        <text>a uridine in RNA = a pseudouridine in RNA</text>
        <dbReference type="Rhea" id="RHEA:48348"/>
        <dbReference type="Rhea" id="RHEA-COMP:12068"/>
        <dbReference type="Rhea" id="RHEA-COMP:12069"/>
        <dbReference type="ChEBI" id="CHEBI:65314"/>
        <dbReference type="ChEBI" id="CHEBI:65315"/>
    </reaction>
</comment>
<organism evidence="11 12">
    <name type="scientific">Candidatus Accumulibacter proximus</name>
    <dbReference type="NCBI Taxonomy" id="2954385"/>
    <lineage>
        <taxon>Bacteria</taxon>
        <taxon>Pseudomonadati</taxon>
        <taxon>Pseudomonadota</taxon>
        <taxon>Betaproteobacteria</taxon>
        <taxon>Candidatus Accumulibacter</taxon>
    </lineage>
</organism>
<dbReference type="Pfam" id="PF00849">
    <property type="entry name" value="PseudoU_synth_2"/>
    <property type="match status" value="1"/>
</dbReference>
<evidence type="ECO:0000256" key="1">
    <source>
        <dbReference type="ARBA" id="ARBA00010876"/>
    </source>
</evidence>
<dbReference type="CDD" id="cd02869">
    <property type="entry name" value="PseudoU_synth_RluA_like"/>
    <property type="match status" value="1"/>
</dbReference>
<dbReference type="PANTHER" id="PTHR21600:SF44">
    <property type="entry name" value="RIBOSOMAL LARGE SUBUNIT PSEUDOURIDINE SYNTHASE D"/>
    <property type="match status" value="1"/>
</dbReference>
<evidence type="ECO:0000259" key="10">
    <source>
        <dbReference type="SMART" id="SM00363"/>
    </source>
</evidence>
<protein>
    <recommendedName>
        <fullName evidence="8">Pseudouridine synthase</fullName>
        <ecNumber evidence="8">5.4.99.-</ecNumber>
    </recommendedName>
</protein>
<dbReference type="FunFam" id="3.30.2350.10:FF:000006">
    <property type="entry name" value="Pseudouridine synthase"/>
    <property type="match status" value="1"/>
</dbReference>
<dbReference type="EC" id="5.4.99.-" evidence="8"/>
<dbReference type="PROSITE" id="PS50889">
    <property type="entry name" value="S4"/>
    <property type="match status" value="1"/>
</dbReference>
<keyword evidence="2 7" id="KW-0694">RNA-binding</keyword>
<evidence type="ECO:0000256" key="2">
    <source>
        <dbReference type="ARBA" id="ARBA00022884"/>
    </source>
</evidence>
<dbReference type="Pfam" id="PF01479">
    <property type="entry name" value="S4"/>
    <property type="match status" value="1"/>
</dbReference>
<dbReference type="SMART" id="SM00363">
    <property type="entry name" value="S4"/>
    <property type="match status" value="1"/>
</dbReference>
<dbReference type="Proteomes" id="UP000697998">
    <property type="component" value="Unassembled WGS sequence"/>
</dbReference>
<evidence type="ECO:0000313" key="12">
    <source>
        <dbReference type="Proteomes" id="UP000697998"/>
    </source>
</evidence>
<dbReference type="InterPro" id="IPR006225">
    <property type="entry name" value="PsdUridine_synth_RluC/D"/>
</dbReference>
<dbReference type="InterPro" id="IPR036986">
    <property type="entry name" value="S4_RNA-bd_sf"/>
</dbReference>
<feature type="compositionally biased region" description="Basic and acidic residues" evidence="9">
    <location>
        <begin position="1"/>
        <end position="10"/>
    </location>
</feature>
<evidence type="ECO:0000256" key="4">
    <source>
        <dbReference type="ARBA" id="ARBA00036882"/>
    </source>
</evidence>